<evidence type="ECO:0000313" key="10">
    <source>
        <dbReference type="EMBL" id="KLU05651.1"/>
    </source>
</evidence>
<organism evidence="10 11">
    <name type="scientific">Rhodopirellula islandica</name>
    <dbReference type="NCBI Taxonomy" id="595434"/>
    <lineage>
        <taxon>Bacteria</taxon>
        <taxon>Pseudomonadati</taxon>
        <taxon>Planctomycetota</taxon>
        <taxon>Planctomycetia</taxon>
        <taxon>Pirellulales</taxon>
        <taxon>Pirellulaceae</taxon>
        <taxon>Rhodopirellula</taxon>
    </lineage>
</organism>
<gene>
    <name evidence="10" type="ORF">RISK_002283</name>
</gene>
<name>A0A0J1BGK3_RHOIS</name>
<dbReference type="Proteomes" id="UP000036367">
    <property type="component" value="Unassembled WGS sequence"/>
</dbReference>
<dbReference type="PATRIC" id="fig|595434.4.peg.2180"/>
<dbReference type="STRING" id="595434.RISK_002283"/>
<evidence type="ECO:0000256" key="4">
    <source>
        <dbReference type="ARBA" id="ARBA00022989"/>
    </source>
</evidence>
<keyword evidence="4" id="KW-1133">Transmembrane helix</keyword>
<dbReference type="RefSeq" id="WP_053061109.1">
    <property type="nucleotide sequence ID" value="NZ_LECT01000017.1"/>
</dbReference>
<evidence type="ECO:0000313" key="11">
    <source>
        <dbReference type="Proteomes" id="UP000036367"/>
    </source>
</evidence>
<reference evidence="10" key="1">
    <citation type="submission" date="2015-05" db="EMBL/GenBank/DDBJ databases">
        <title>Permanent draft genome of Rhodopirellula islandicus K833.</title>
        <authorList>
            <person name="Kizina J."/>
            <person name="Richter M."/>
            <person name="Glockner F.O."/>
            <person name="Harder J."/>
        </authorList>
    </citation>
    <scope>NUCLEOTIDE SEQUENCE [LARGE SCALE GENOMIC DNA]</scope>
    <source>
        <strain evidence="10">K833</strain>
    </source>
</reference>
<evidence type="ECO:0000259" key="9">
    <source>
        <dbReference type="PROSITE" id="PS51371"/>
    </source>
</evidence>
<dbReference type="PANTHER" id="PTHR22777:SF17">
    <property type="entry name" value="UPF0053 PROTEIN SLL0260"/>
    <property type="match status" value="1"/>
</dbReference>
<feature type="signal peptide" evidence="8">
    <location>
        <begin position="1"/>
        <end position="19"/>
    </location>
</feature>
<comment type="caution">
    <text evidence="10">The sequence shown here is derived from an EMBL/GenBank/DDBJ whole genome shotgun (WGS) entry which is preliminary data.</text>
</comment>
<keyword evidence="11" id="KW-1185">Reference proteome</keyword>
<dbReference type="AlphaFoldDB" id="A0A0J1BGK3"/>
<keyword evidence="6" id="KW-0472">Membrane</keyword>
<dbReference type="Pfam" id="PF00571">
    <property type="entry name" value="CBS"/>
    <property type="match status" value="1"/>
</dbReference>
<dbReference type="InterPro" id="IPR000644">
    <property type="entry name" value="CBS_dom"/>
</dbReference>
<comment type="subcellular location">
    <subcellularLocation>
        <location evidence="1">Membrane</location>
        <topology evidence="1">Multi-pass membrane protein</topology>
    </subcellularLocation>
</comment>
<evidence type="ECO:0000256" key="6">
    <source>
        <dbReference type="ARBA" id="ARBA00023136"/>
    </source>
</evidence>
<dbReference type="PROSITE" id="PS51371">
    <property type="entry name" value="CBS"/>
    <property type="match status" value="1"/>
</dbReference>
<keyword evidence="8" id="KW-0732">Signal</keyword>
<keyword evidence="3" id="KW-0677">Repeat</keyword>
<dbReference type="Gene3D" id="3.90.1280.20">
    <property type="match status" value="2"/>
</dbReference>
<feature type="domain" description="CBS" evidence="9">
    <location>
        <begin position="135"/>
        <end position="191"/>
    </location>
</feature>
<evidence type="ECO:0000256" key="3">
    <source>
        <dbReference type="ARBA" id="ARBA00022737"/>
    </source>
</evidence>
<dbReference type="InterPro" id="IPR002550">
    <property type="entry name" value="CNNM"/>
</dbReference>
<accession>A0A0J1BGK3</accession>
<dbReference type="OrthoDB" id="9798188at2"/>
<keyword evidence="5 7" id="KW-0129">CBS domain</keyword>
<keyword evidence="2" id="KW-0812">Transmembrane</keyword>
<protein>
    <submittedName>
        <fullName evidence="10">Magnesium and cobalt efflux protein CorC</fullName>
    </submittedName>
</protein>
<dbReference type="PANTHER" id="PTHR22777">
    <property type="entry name" value="HEMOLYSIN-RELATED"/>
    <property type="match status" value="1"/>
</dbReference>
<dbReference type="InterPro" id="IPR046342">
    <property type="entry name" value="CBS_dom_sf"/>
</dbReference>
<evidence type="ECO:0000256" key="2">
    <source>
        <dbReference type="ARBA" id="ARBA00022692"/>
    </source>
</evidence>
<dbReference type="Pfam" id="PF01595">
    <property type="entry name" value="CNNM"/>
    <property type="match status" value="1"/>
</dbReference>
<proteinExistence type="predicted"/>
<evidence type="ECO:0000256" key="5">
    <source>
        <dbReference type="ARBA" id="ARBA00023122"/>
    </source>
</evidence>
<sequence>MATLILLFVAFIMLSGLMAAVDAAVLSVTQPEVEELIQLQRYGSKRLSQVKRRIRDSVVVIVIATNTINVLGPVLVSHWAFTLYDSQAAGEVQDSEFSRYPIFGATIDEVQGILLARDLFRAIIRGDSQESVLSLAVEPLVVDPEYRSDDLLTMFRDQHVHLAVVQSAGRTLGIVTLEDVLEQLVGAIDDEKDVSAG</sequence>
<dbReference type="GO" id="GO:0005886">
    <property type="term" value="C:plasma membrane"/>
    <property type="evidence" value="ECO:0007669"/>
    <property type="project" value="TreeGrafter"/>
</dbReference>
<dbReference type="InterPro" id="IPR044751">
    <property type="entry name" value="Ion_transp-like_CBS"/>
</dbReference>
<dbReference type="SUPFAM" id="SSF54631">
    <property type="entry name" value="CBS-domain pair"/>
    <property type="match status" value="1"/>
</dbReference>
<evidence type="ECO:0000256" key="7">
    <source>
        <dbReference type="PROSITE-ProRule" id="PRU00703"/>
    </source>
</evidence>
<dbReference type="EMBL" id="LECT01000017">
    <property type="protein sequence ID" value="KLU05651.1"/>
    <property type="molecule type" value="Genomic_DNA"/>
</dbReference>
<evidence type="ECO:0000256" key="8">
    <source>
        <dbReference type="SAM" id="SignalP"/>
    </source>
</evidence>
<feature type="chain" id="PRO_5005248642" evidence="8">
    <location>
        <begin position="20"/>
        <end position="197"/>
    </location>
</feature>
<dbReference type="CDD" id="cd04590">
    <property type="entry name" value="CBS_pair_CorC_HlyC_assoc"/>
    <property type="match status" value="1"/>
</dbReference>
<evidence type="ECO:0000256" key="1">
    <source>
        <dbReference type="ARBA" id="ARBA00004141"/>
    </source>
</evidence>